<evidence type="ECO:0000256" key="1">
    <source>
        <dbReference type="SAM" id="MobiDB-lite"/>
    </source>
</evidence>
<proteinExistence type="predicted"/>
<dbReference type="AlphaFoldDB" id="A0A8H6MWI6"/>
<gene>
    <name evidence="2" type="ORF">CSOJ01_06060</name>
</gene>
<feature type="region of interest" description="Disordered" evidence="1">
    <location>
        <begin position="1"/>
        <end position="67"/>
    </location>
</feature>
<reference evidence="2 3" key="1">
    <citation type="journal article" date="2020" name="Phytopathology">
        <title>Genome Sequence Resources of Colletotrichum truncatum, C. plurivorum, C. musicola, and C. sojae: Four Species Pathogenic to Soybean (Glycine max).</title>
        <authorList>
            <person name="Rogerio F."/>
            <person name="Boufleur T.R."/>
            <person name="Ciampi-Guillardi M."/>
            <person name="Sukno S.A."/>
            <person name="Thon M.R."/>
            <person name="Massola Junior N.S."/>
            <person name="Baroncelli R."/>
        </authorList>
    </citation>
    <scope>NUCLEOTIDE SEQUENCE [LARGE SCALE GENOMIC DNA]</scope>
    <source>
        <strain evidence="2 3">LFN0009</strain>
    </source>
</reference>
<name>A0A8H6MWI6_9PEZI</name>
<dbReference type="EMBL" id="WIGN01000081">
    <property type="protein sequence ID" value="KAF6810845.1"/>
    <property type="molecule type" value="Genomic_DNA"/>
</dbReference>
<feature type="compositionally biased region" description="Basic and acidic residues" evidence="1">
    <location>
        <begin position="29"/>
        <end position="53"/>
    </location>
</feature>
<sequence>MAFAGKIRAKAWRDDSGSPGSDRGGPTRRHTDADGRGPMRTDAARHGQARLDDSLYPQGMFQLGHRL</sequence>
<accession>A0A8H6MWI6</accession>
<keyword evidence="3" id="KW-1185">Reference proteome</keyword>
<evidence type="ECO:0000313" key="2">
    <source>
        <dbReference type="EMBL" id="KAF6810845.1"/>
    </source>
</evidence>
<dbReference type="Proteomes" id="UP000652219">
    <property type="component" value="Unassembled WGS sequence"/>
</dbReference>
<comment type="caution">
    <text evidence="2">The sequence shown here is derived from an EMBL/GenBank/DDBJ whole genome shotgun (WGS) entry which is preliminary data.</text>
</comment>
<protein>
    <submittedName>
        <fullName evidence="2">Uncharacterized protein</fullName>
    </submittedName>
</protein>
<organism evidence="2 3">
    <name type="scientific">Colletotrichum sojae</name>
    <dbReference type="NCBI Taxonomy" id="2175907"/>
    <lineage>
        <taxon>Eukaryota</taxon>
        <taxon>Fungi</taxon>
        <taxon>Dikarya</taxon>
        <taxon>Ascomycota</taxon>
        <taxon>Pezizomycotina</taxon>
        <taxon>Sordariomycetes</taxon>
        <taxon>Hypocreomycetidae</taxon>
        <taxon>Glomerellales</taxon>
        <taxon>Glomerellaceae</taxon>
        <taxon>Colletotrichum</taxon>
        <taxon>Colletotrichum orchidearum species complex</taxon>
    </lineage>
</organism>
<evidence type="ECO:0000313" key="3">
    <source>
        <dbReference type="Proteomes" id="UP000652219"/>
    </source>
</evidence>